<comment type="caution">
    <text evidence="2">The sequence shown here is derived from an EMBL/GenBank/DDBJ whole genome shotgun (WGS) entry which is preliminary data.</text>
</comment>
<gene>
    <name evidence="2" type="ORF">NDU88_003327</name>
</gene>
<feature type="compositionally biased region" description="Polar residues" evidence="1">
    <location>
        <begin position="49"/>
        <end position="58"/>
    </location>
</feature>
<sequence length="184" mass="19621">MAPKWLLGPIRSAMRATQWALFPSAATGEAKAGPQPKYEGRVQAPLASSEASPSTQIRGSRPSWHPPQSIQVSKGPSKRPTRRRPPDSPAPRAVRWRTPRGSGATVRSNPLRRPHPGLAGGYAEARFQPPRAKHRPEPTPRLRAARPPKAPTGPGAARTGSTSTREGSPSRGSVETAASTGEMK</sequence>
<dbReference type="Proteomes" id="UP001066276">
    <property type="component" value="Chromosome 6"/>
</dbReference>
<evidence type="ECO:0000313" key="3">
    <source>
        <dbReference type="Proteomes" id="UP001066276"/>
    </source>
</evidence>
<proteinExistence type="predicted"/>
<dbReference type="EMBL" id="JANPWB010000010">
    <property type="protein sequence ID" value="KAJ1136913.1"/>
    <property type="molecule type" value="Genomic_DNA"/>
</dbReference>
<name>A0AAV7Q9C3_PLEWA</name>
<feature type="region of interest" description="Disordered" evidence="1">
    <location>
        <begin position="26"/>
        <end position="184"/>
    </location>
</feature>
<organism evidence="2 3">
    <name type="scientific">Pleurodeles waltl</name>
    <name type="common">Iberian ribbed newt</name>
    <dbReference type="NCBI Taxonomy" id="8319"/>
    <lineage>
        <taxon>Eukaryota</taxon>
        <taxon>Metazoa</taxon>
        <taxon>Chordata</taxon>
        <taxon>Craniata</taxon>
        <taxon>Vertebrata</taxon>
        <taxon>Euteleostomi</taxon>
        <taxon>Amphibia</taxon>
        <taxon>Batrachia</taxon>
        <taxon>Caudata</taxon>
        <taxon>Salamandroidea</taxon>
        <taxon>Salamandridae</taxon>
        <taxon>Pleurodelinae</taxon>
        <taxon>Pleurodeles</taxon>
    </lineage>
</organism>
<evidence type="ECO:0000256" key="1">
    <source>
        <dbReference type="SAM" id="MobiDB-lite"/>
    </source>
</evidence>
<reference evidence="2" key="1">
    <citation type="journal article" date="2022" name="bioRxiv">
        <title>Sequencing and chromosome-scale assembly of the giantPleurodeles waltlgenome.</title>
        <authorList>
            <person name="Brown T."/>
            <person name="Elewa A."/>
            <person name="Iarovenko S."/>
            <person name="Subramanian E."/>
            <person name="Araus A.J."/>
            <person name="Petzold A."/>
            <person name="Susuki M."/>
            <person name="Suzuki K.-i.T."/>
            <person name="Hayashi T."/>
            <person name="Toyoda A."/>
            <person name="Oliveira C."/>
            <person name="Osipova E."/>
            <person name="Leigh N.D."/>
            <person name="Simon A."/>
            <person name="Yun M.H."/>
        </authorList>
    </citation>
    <scope>NUCLEOTIDE SEQUENCE</scope>
    <source>
        <strain evidence="2">20211129_DDA</strain>
        <tissue evidence="2">Liver</tissue>
    </source>
</reference>
<dbReference type="AlphaFoldDB" id="A0AAV7Q9C3"/>
<keyword evidence="3" id="KW-1185">Reference proteome</keyword>
<evidence type="ECO:0000313" key="2">
    <source>
        <dbReference type="EMBL" id="KAJ1136913.1"/>
    </source>
</evidence>
<accession>A0AAV7Q9C3</accession>
<feature type="compositionally biased region" description="Polar residues" evidence="1">
    <location>
        <begin position="159"/>
        <end position="184"/>
    </location>
</feature>
<protein>
    <submittedName>
        <fullName evidence="2">Uncharacterized protein</fullName>
    </submittedName>
</protein>